<dbReference type="RefSeq" id="WP_345054807.1">
    <property type="nucleotide sequence ID" value="NZ_BAABDK010000017.1"/>
</dbReference>
<keyword evidence="6" id="KW-0812">Transmembrane</keyword>
<evidence type="ECO:0000256" key="7">
    <source>
        <dbReference type="ARBA" id="ARBA00022927"/>
    </source>
</evidence>
<evidence type="ECO:0000256" key="10">
    <source>
        <dbReference type="SAM" id="MobiDB-lite"/>
    </source>
</evidence>
<evidence type="ECO:0000256" key="8">
    <source>
        <dbReference type="ARBA" id="ARBA00022989"/>
    </source>
</evidence>
<feature type="domain" description="TonB C-terminal" evidence="11">
    <location>
        <begin position="319"/>
        <end position="406"/>
    </location>
</feature>
<evidence type="ECO:0000256" key="2">
    <source>
        <dbReference type="ARBA" id="ARBA00006555"/>
    </source>
</evidence>
<dbReference type="Proteomes" id="UP001501469">
    <property type="component" value="Unassembled WGS sequence"/>
</dbReference>
<dbReference type="InterPro" id="IPR006260">
    <property type="entry name" value="TonB/TolA_C"/>
</dbReference>
<comment type="caution">
    <text evidence="12">The sequence shown here is derived from an EMBL/GenBank/DDBJ whole genome shotgun (WGS) entry which is preliminary data.</text>
</comment>
<keyword evidence="7" id="KW-0653">Protein transport</keyword>
<comment type="similarity">
    <text evidence="2">Belongs to the TonB family.</text>
</comment>
<keyword evidence="8" id="KW-1133">Transmembrane helix</keyword>
<dbReference type="InterPro" id="IPR041916">
    <property type="entry name" value="Anti_sigma_zinc_sf"/>
</dbReference>
<sequence>MLPADSPFASLPTPGPHPATVELRAYAAGTLSQTDEHRIEAHSLDCERCAELLEGFSMSDAATTDQALAGLRTRLQARIAEDVPLPIVLPAGRSLWPRLAAAVALLGVVSGGIWSWEQRSAPAPVAVQHPTVKKSVKPIASTTTVASVAPSLPPQPVLVLTERPILPTPPINRPPICPPLDLGRQADYAAVRRPQAAGPDLSRRAAQPVASVLAEQKAEAAETTDGLASQSAPPATGTEALASRVATSPAPKPEASVAVRETAAPATVASMADSIATRQQEAIASRMMKAKAAPANSAALVANTPMPATVAIAPAPVAGTPAFNTYLRHEAAKFEPEEGAKPINGVVRLRFIVGADGKLSNLQVVRSMRADYDEEALRLVCEGPAWRPGIANGRRAALPMEITISF</sequence>
<evidence type="ECO:0000256" key="4">
    <source>
        <dbReference type="ARBA" id="ARBA00022475"/>
    </source>
</evidence>
<keyword evidence="3" id="KW-0813">Transport</keyword>
<keyword evidence="9" id="KW-0472">Membrane</keyword>
<evidence type="ECO:0000256" key="9">
    <source>
        <dbReference type="ARBA" id="ARBA00023136"/>
    </source>
</evidence>
<evidence type="ECO:0000259" key="11">
    <source>
        <dbReference type="PROSITE" id="PS52015"/>
    </source>
</evidence>
<dbReference type="NCBIfam" id="TIGR01352">
    <property type="entry name" value="tonB_Cterm"/>
    <property type="match status" value="1"/>
</dbReference>
<evidence type="ECO:0000256" key="5">
    <source>
        <dbReference type="ARBA" id="ARBA00022519"/>
    </source>
</evidence>
<dbReference type="InterPro" id="IPR051045">
    <property type="entry name" value="TonB-dependent_transducer"/>
</dbReference>
<dbReference type="PANTHER" id="PTHR33446">
    <property type="entry name" value="PROTEIN TONB-RELATED"/>
    <property type="match status" value="1"/>
</dbReference>
<protein>
    <recommendedName>
        <fullName evidence="11">TonB C-terminal domain-containing protein</fullName>
    </recommendedName>
</protein>
<comment type="subcellular location">
    <subcellularLocation>
        <location evidence="1">Cell inner membrane</location>
        <topology evidence="1">Single-pass membrane protein</topology>
        <orientation evidence="1">Periplasmic side</orientation>
    </subcellularLocation>
</comment>
<dbReference type="Gene3D" id="1.10.10.1320">
    <property type="entry name" value="Anti-sigma factor, zinc-finger domain"/>
    <property type="match status" value="1"/>
</dbReference>
<dbReference type="Pfam" id="PF03544">
    <property type="entry name" value="TonB_C"/>
    <property type="match status" value="1"/>
</dbReference>
<dbReference type="PROSITE" id="PS52015">
    <property type="entry name" value="TONB_CTD"/>
    <property type="match status" value="1"/>
</dbReference>
<proteinExistence type="inferred from homology"/>
<evidence type="ECO:0000313" key="13">
    <source>
        <dbReference type="Proteomes" id="UP001501469"/>
    </source>
</evidence>
<evidence type="ECO:0000313" key="12">
    <source>
        <dbReference type="EMBL" id="GAA4038303.1"/>
    </source>
</evidence>
<keyword evidence="5" id="KW-0997">Cell inner membrane</keyword>
<keyword evidence="13" id="KW-1185">Reference proteome</keyword>
<name>A0ABP7U9L2_9BACT</name>
<evidence type="ECO:0000256" key="1">
    <source>
        <dbReference type="ARBA" id="ARBA00004383"/>
    </source>
</evidence>
<gene>
    <name evidence="12" type="ORF">GCM10022409_24690</name>
</gene>
<keyword evidence="4" id="KW-1003">Cell membrane</keyword>
<feature type="region of interest" description="Disordered" evidence="10">
    <location>
        <begin position="192"/>
        <end position="259"/>
    </location>
</feature>
<accession>A0ABP7U9L2</accession>
<dbReference type="EMBL" id="BAABDK010000017">
    <property type="protein sequence ID" value="GAA4038303.1"/>
    <property type="molecule type" value="Genomic_DNA"/>
</dbReference>
<dbReference type="PANTHER" id="PTHR33446:SF2">
    <property type="entry name" value="PROTEIN TONB"/>
    <property type="match status" value="1"/>
</dbReference>
<evidence type="ECO:0000256" key="3">
    <source>
        <dbReference type="ARBA" id="ARBA00022448"/>
    </source>
</evidence>
<organism evidence="12 13">
    <name type="scientific">Hymenobacter glaciei</name>
    <dbReference type="NCBI Taxonomy" id="877209"/>
    <lineage>
        <taxon>Bacteria</taxon>
        <taxon>Pseudomonadati</taxon>
        <taxon>Bacteroidota</taxon>
        <taxon>Cytophagia</taxon>
        <taxon>Cytophagales</taxon>
        <taxon>Hymenobacteraceae</taxon>
        <taxon>Hymenobacter</taxon>
    </lineage>
</organism>
<evidence type="ECO:0000256" key="6">
    <source>
        <dbReference type="ARBA" id="ARBA00022692"/>
    </source>
</evidence>
<dbReference type="InterPro" id="IPR037682">
    <property type="entry name" value="TonB_C"/>
</dbReference>
<dbReference type="SUPFAM" id="SSF74653">
    <property type="entry name" value="TolA/TonB C-terminal domain"/>
    <property type="match status" value="1"/>
</dbReference>
<reference evidence="13" key="1">
    <citation type="journal article" date="2019" name="Int. J. Syst. Evol. Microbiol.">
        <title>The Global Catalogue of Microorganisms (GCM) 10K type strain sequencing project: providing services to taxonomists for standard genome sequencing and annotation.</title>
        <authorList>
            <consortium name="The Broad Institute Genomics Platform"/>
            <consortium name="The Broad Institute Genome Sequencing Center for Infectious Disease"/>
            <person name="Wu L."/>
            <person name="Ma J."/>
        </authorList>
    </citation>
    <scope>NUCLEOTIDE SEQUENCE [LARGE SCALE GENOMIC DNA]</scope>
    <source>
        <strain evidence="13">JCM 17225</strain>
    </source>
</reference>
<dbReference type="Gene3D" id="3.30.1150.10">
    <property type="match status" value="1"/>
</dbReference>